<evidence type="ECO:0000313" key="15">
    <source>
        <dbReference type="Proteomes" id="UP000247810"/>
    </source>
</evidence>
<evidence type="ECO:0000256" key="2">
    <source>
        <dbReference type="ARBA" id="ARBA00022553"/>
    </source>
</evidence>
<accession>A0A319DRC3</accession>
<dbReference type="Pfam" id="PF16197">
    <property type="entry name" value="KAsynt_C_assoc"/>
    <property type="match status" value="1"/>
</dbReference>
<dbReference type="SMART" id="SM00826">
    <property type="entry name" value="PKS_DH"/>
    <property type="match status" value="1"/>
</dbReference>
<dbReference type="InterPro" id="IPR016039">
    <property type="entry name" value="Thiolase-like"/>
</dbReference>
<sequence length="2905" mass="318495">MADPLARPIAENQAETLEGANAAAKAAKKDERPRPVEDDDDTDTPTVPFPIAIVGMAMRLPGGVSCETQFWEFLLNKRDGLCKVPDSRYNIDAFHDDSRRGGIRTTMGYFLEHDIAQFDAGFFGFSRREAAKLDPQQRQMLELVWECMENGGQTEWKGTNIGCYVGSFGEDWLELKLKDPQDHDSYRVIGASDFALSNLISYKYDLGGPSMTVRTGCSASLVGLHEACQAIYSGECSSALVAGTNLILAPSMSISMSDNMVISPSGICRTFDAAADGYGRGEAVNVIFIKPLDQALRDGDPVRAVIRSSAVNCDGQTPSFTTPGAAAQERLIRRAYRKAGIEVSQTALFECHGTGTAVGDSVETTALANIFAENGIYIGAVKPNVGHSEGASGITSVLKSVLALENSTIPPNVHFQTPNPNIPFQQANLRVAVEAAAWPADRSRRISVNSFGIGGTNAHVILDSSPETQRSEQCPDVDAPPGLHCLFLSARSKESLDGQVENLQKYLRTTKYSLVDIAYTLGLRRDHMAHRAFALADGDAEKALVFQKSESFKGRIVFTFTGQGAQWSGMARELIVKDDGVRSDIREMDRVLQRVVGNLQWSMEDELSRCDNTSRVAKAELVHPLSTAVQIAVVNLLKRWGISPDAVVGHSSGEIAAAYASGALAADVAILVAYFRGQAMKTLSPERRGGMAAVGLSSEKAQSFLQPGVVIACDNGPQSVTLSGDEDSLAEVVEKIRLHDPDTFCRSLNVDFAYHSHHMADAGKAYEKLLSPHFSHQRSMIPMYSSLSGTIISDPSILSAGYWRRNLESPVRFNTAIQRILQDDEQAKLFLEIGPHSALSGPIRQSLAKAGTNAHRYIPTIIRGKDPWMSLHMTAGNLYTCGQPIYLPCLIPQGKVVTELPTYSWQHDERFWEEARLVHDWRYRQHPHHELLGSRSLESSDVEPSWRNMLNLETAFWLLDHKLAGEIVFPAACYVAMAGEAVRQVSGSPDYSIRNMFIRNALVLKDVESVEIITNLRPVKLADNLDSVWFDFSILSYQNGKWKKHCVGQVRGGTDQNHEFPPNGMESRQVEADKWYRALSKHGLDFGPHFQVLEQISASPSTLQASAMLQGINPPQSSYYALHPTVIDGCLQLLSVAATQGISSHITRLSIPTAFPALYVSEGRGPMEINSSCEVTGTTTQGSSSLFSNDKLVLRLEKGVFFRIQNLQSEESNLPLVSNISSTQHIDFVPMDEHLPPFDDTPFEGQLWARLTSVYLVEAYRRSKNSIPSADHLQKYHSWLQSQYHKIRDKAPEVVPEMKEADTSVLGLCGPYMDTLRAEMGKKHRMIMESHRLSEQICHAIHDILEGRKSALEILVQNDGLKRTYDFMALGSRCETFVRLLGQSNPILRILEIGAGTGGLTSTVLQSLSASRRQRIYAKYTFTDVSGGFLAGAQERFHEYDAIEYATLDIARDPEEQGFAAESYDLIIAGCVIHATPRISETLRNIRKLVAPGGRLLVQELNGSVPWVNLIMGGLPGWWLGGDDDRIESPALSIERWHEELINADFTGIDAVQYPDEKPLALTMTFLSRPTPSSSSPQGVHVGLMCLSLAAIPELGRALGAALSAAGYVVTWYALQDPPPPGSDAISLIDLDGPFFHHLSDEQFTLFQRYVAGMADAHLLWITRSCQTHCEDPRYALVLGVARGIRAELGHKFATLEIDGFDSTIVTSALKVFKKLRDQVNFPWLVPDYEFALKGGDTLVTRLHWSSFDRQLAELPQPCATRALDIGSEGILDSLRWAMSEPSPQDLKEDEIELDIKYIGLNFRDMMIAMGFLGDISEVGLECSGVVRRIGSGVGHLKAGDRVAAIYPGLLRTQRVIPATACHLIPDRMSLEEAATVPCVFSTALYCLMTVGNLKKGQTVLIHSACGGVGLAAIQVCRMIGAEIYATVGTPDKVRYLTDVVKIPADHIFDSRSTSFLAGVQRSTHGRGMDLVLNSLSGELLHASWKCVAEFGKMVEIGKRDFLGHGKLDMDLFLGNRTFIGVDLTAFGAHDPTGLHALLEQFNDLFARGHLTPIRPVTLFDAGDIVKAFRHMQTGHHIGKIAVRMPEDPNSLPISRIHDTTPIFRPDAAYLLIGGLGGLGRAISTWMVKRGARNLIYLSPSAGKSDIAQAFIKDLEMHAGVTVASIAGDVTSSDDVQRALSAAKGPVAGVFQMSMCIKDRLLSEMTYDEWSAALAPKVQGTWSLHFELRDIALDFFVLFSSLSGIVGFAGQANYGAANTFLDSFVKYRHSQGLPASVLDLGFMADIGYMAEKTPRTSKLANSVGGILLNERDLFRALEISVLTPPCQSSQIVVGLGTLDPAGTGNWAHDGRFSGWSNVSINTQEIHAPRSDQLRALVDEIRRNPSLLDEPHIQDLITIELGKVLAAHLGHEEDLSKEELANIVIDSLMSIEVRSWFRRNAGIDISLVEIANAGTVGGLAEIAVKQLRKQNTAGENISNQAATPPATPPEELAICLRDLELGGDLRPISATAIPDWCSASEGKVFVTGVTGFIGAFFLFELLALPQIKSVACLIRTSDPASGRLRIEETFTRYSLPVDRLSKIIVIPGNIAHANLGMSQEAFEHHAYSSSAVFHLATYVNYTLPYSAHRQANVLGLIHVLEFVNTGRLKALHYCSSIGACDASSYVTGTTLQEDDRPVLDPKYFHNSTGYNNSKLVAENIVWNAIANQFPVAIYRPGIVMGHSGTGANKPEDIFSRLVVNSIRLGAFPILPQQRTQIVPVDYVCAAMLHISQFPQHHGHAFNIVQSNQSECLTWTETFAILNECDPPSTPMRALPPDEWLQVFAEQGKRRMKVAAPLLRERLSENACWWDSTSRIATCDTTNLQAALADSPSILAVKPMTELLRTYYPRWKAAAADTHEGTDDVYT</sequence>
<dbReference type="CDD" id="cd02440">
    <property type="entry name" value="AdoMet_MTases"/>
    <property type="match status" value="1"/>
</dbReference>
<dbReference type="InterPro" id="IPR013968">
    <property type="entry name" value="PKS_KR"/>
</dbReference>
<dbReference type="PROSITE" id="PS52019">
    <property type="entry name" value="PKS_MFAS_DH"/>
    <property type="match status" value="1"/>
</dbReference>
<feature type="domain" description="Carrier" evidence="11">
    <location>
        <begin position="2386"/>
        <end position="2466"/>
    </location>
</feature>
<dbReference type="InterPro" id="IPR014031">
    <property type="entry name" value="Ketoacyl_synth_C"/>
</dbReference>
<dbReference type="SMART" id="SM00822">
    <property type="entry name" value="PKS_KR"/>
    <property type="match status" value="1"/>
</dbReference>
<dbReference type="Gene3D" id="3.40.366.10">
    <property type="entry name" value="Malonyl-Coenzyme A Acyl Carrier Protein, domain 2"/>
    <property type="match status" value="1"/>
</dbReference>
<dbReference type="GO" id="GO:0004312">
    <property type="term" value="F:fatty acid synthase activity"/>
    <property type="evidence" value="ECO:0007669"/>
    <property type="project" value="TreeGrafter"/>
</dbReference>
<dbReference type="VEuPathDB" id="FungiDB:BO71DRAFT_455104"/>
<dbReference type="InterPro" id="IPR029063">
    <property type="entry name" value="SAM-dependent_MTases_sf"/>
</dbReference>
<keyword evidence="4" id="KW-0808">Transferase</keyword>
<protein>
    <submittedName>
        <fullName evidence="14">Uncharacterized protein</fullName>
    </submittedName>
</protein>
<feature type="domain" description="Ketosynthase family 3 (KS3)" evidence="12">
    <location>
        <begin position="48"/>
        <end position="464"/>
    </location>
</feature>
<evidence type="ECO:0000256" key="4">
    <source>
        <dbReference type="ARBA" id="ARBA00022679"/>
    </source>
</evidence>
<dbReference type="Gene3D" id="3.40.50.720">
    <property type="entry name" value="NAD(P)-binding Rossmann-like Domain"/>
    <property type="match status" value="3"/>
</dbReference>
<dbReference type="Pfam" id="PF00698">
    <property type="entry name" value="Acyl_transf_1"/>
    <property type="match status" value="1"/>
</dbReference>
<dbReference type="SUPFAM" id="SSF53901">
    <property type="entry name" value="Thiolase-like"/>
    <property type="match status" value="1"/>
</dbReference>
<feature type="active site" description="Proton acceptor; for dehydratase activity" evidence="9">
    <location>
        <position position="961"/>
    </location>
</feature>
<dbReference type="InterPro" id="IPR020806">
    <property type="entry name" value="PKS_PP-bd"/>
</dbReference>
<keyword evidence="2" id="KW-0597">Phosphoprotein</keyword>
<keyword evidence="3" id="KW-0489">Methyltransferase</keyword>
<dbReference type="Proteomes" id="UP000247810">
    <property type="component" value="Unassembled WGS sequence"/>
</dbReference>
<comment type="similarity">
    <text evidence="8">In the C-terminal section; belongs to the NRP synthetase family.</text>
</comment>
<dbReference type="InterPro" id="IPR032821">
    <property type="entry name" value="PKS_assoc"/>
</dbReference>
<dbReference type="Pfam" id="PF02801">
    <property type="entry name" value="Ketoacyl-synt_C"/>
    <property type="match status" value="1"/>
</dbReference>
<dbReference type="InterPro" id="IPR010080">
    <property type="entry name" value="Thioester_reductase-like_dom"/>
</dbReference>
<dbReference type="PANTHER" id="PTHR43775">
    <property type="entry name" value="FATTY ACID SYNTHASE"/>
    <property type="match status" value="1"/>
</dbReference>
<evidence type="ECO:0000256" key="6">
    <source>
        <dbReference type="ARBA" id="ARBA00023268"/>
    </source>
</evidence>
<dbReference type="FunFam" id="3.40.50.720:FF:000209">
    <property type="entry name" value="Polyketide synthase Pks12"/>
    <property type="match status" value="1"/>
</dbReference>
<dbReference type="InterPro" id="IPR049900">
    <property type="entry name" value="PKS_mFAS_DH"/>
</dbReference>
<evidence type="ECO:0000259" key="13">
    <source>
        <dbReference type="PROSITE" id="PS52019"/>
    </source>
</evidence>
<dbReference type="InterPro" id="IPR014030">
    <property type="entry name" value="Ketoacyl_synth_N"/>
</dbReference>
<dbReference type="InterPro" id="IPR001227">
    <property type="entry name" value="Ac_transferase_dom_sf"/>
</dbReference>
<dbReference type="Pfam" id="PF21089">
    <property type="entry name" value="PKS_DH_N"/>
    <property type="match status" value="1"/>
</dbReference>
<dbReference type="Gene3D" id="3.40.50.150">
    <property type="entry name" value="Vaccinia Virus protein VP39"/>
    <property type="match status" value="1"/>
</dbReference>
<dbReference type="Pfam" id="PF08659">
    <property type="entry name" value="KR"/>
    <property type="match status" value="1"/>
</dbReference>
<dbReference type="InterPro" id="IPR057326">
    <property type="entry name" value="KR_dom"/>
</dbReference>
<evidence type="ECO:0000256" key="5">
    <source>
        <dbReference type="ARBA" id="ARBA00022857"/>
    </source>
</evidence>
<proteinExistence type="inferred from homology"/>
<evidence type="ECO:0000256" key="1">
    <source>
        <dbReference type="ARBA" id="ARBA00022450"/>
    </source>
</evidence>
<dbReference type="GO" id="GO:0044550">
    <property type="term" value="P:secondary metabolite biosynthetic process"/>
    <property type="evidence" value="ECO:0007669"/>
    <property type="project" value="UniProtKB-ARBA"/>
</dbReference>
<dbReference type="GO" id="GO:0008168">
    <property type="term" value="F:methyltransferase activity"/>
    <property type="evidence" value="ECO:0007669"/>
    <property type="project" value="UniProtKB-KW"/>
</dbReference>
<feature type="region of interest" description="N-terminal hotdog fold" evidence="9">
    <location>
        <begin position="929"/>
        <end position="1057"/>
    </location>
</feature>
<dbReference type="Gene3D" id="3.90.180.10">
    <property type="entry name" value="Medium-chain alcohol dehydrogenases, catalytic domain"/>
    <property type="match status" value="1"/>
</dbReference>
<dbReference type="GO" id="GO:1901336">
    <property type="term" value="P:lactone biosynthetic process"/>
    <property type="evidence" value="ECO:0007669"/>
    <property type="project" value="UniProtKB-ARBA"/>
</dbReference>
<dbReference type="SUPFAM" id="SSF55048">
    <property type="entry name" value="Probable ACP-binding domain of malonyl-CoA ACP transacylase"/>
    <property type="match status" value="1"/>
</dbReference>
<dbReference type="PROSITE" id="PS52004">
    <property type="entry name" value="KS3_2"/>
    <property type="match status" value="1"/>
</dbReference>
<keyword evidence="1" id="KW-0596">Phosphopantetheine</keyword>
<dbReference type="InterPro" id="IPR020843">
    <property type="entry name" value="ER"/>
</dbReference>
<dbReference type="CDD" id="cd00833">
    <property type="entry name" value="PKS"/>
    <property type="match status" value="1"/>
</dbReference>
<dbReference type="InterPro" id="IPR013120">
    <property type="entry name" value="FAR_NAD-bd"/>
</dbReference>
<dbReference type="Gene3D" id="3.10.129.110">
    <property type="entry name" value="Polyketide synthase dehydratase"/>
    <property type="match status" value="1"/>
</dbReference>
<dbReference type="GO" id="GO:0032259">
    <property type="term" value="P:methylation"/>
    <property type="evidence" value="ECO:0007669"/>
    <property type="project" value="UniProtKB-KW"/>
</dbReference>
<dbReference type="PROSITE" id="PS50075">
    <property type="entry name" value="CARRIER"/>
    <property type="match status" value="1"/>
</dbReference>
<dbReference type="Gene3D" id="3.40.47.10">
    <property type="match status" value="1"/>
</dbReference>
<feature type="region of interest" description="C-terminal hotdog fold" evidence="9">
    <location>
        <begin position="1067"/>
        <end position="1218"/>
    </location>
</feature>
<dbReference type="Pfam" id="PF14765">
    <property type="entry name" value="PS-DH"/>
    <property type="match status" value="1"/>
</dbReference>
<feature type="domain" description="PKS/mFAS DH" evidence="13">
    <location>
        <begin position="929"/>
        <end position="1218"/>
    </location>
</feature>
<evidence type="ECO:0000256" key="8">
    <source>
        <dbReference type="ARBA" id="ARBA00029443"/>
    </source>
</evidence>
<name>A0A319DRC3_9EURO</name>
<gene>
    <name evidence="14" type="ORF">BO71DRAFT_455104</name>
</gene>
<evidence type="ECO:0000256" key="3">
    <source>
        <dbReference type="ARBA" id="ARBA00022603"/>
    </source>
</evidence>
<dbReference type="Pfam" id="PF08242">
    <property type="entry name" value="Methyltransf_12"/>
    <property type="match status" value="1"/>
</dbReference>
<dbReference type="Pfam" id="PF08240">
    <property type="entry name" value="ADH_N"/>
    <property type="match status" value="1"/>
</dbReference>
<dbReference type="Pfam" id="PF13602">
    <property type="entry name" value="ADH_zinc_N_2"/>
    <property type="match status" value="1"/>
</dbReference>
<feature type="active site" description="Proton donor; for dehydratase activity" evidence="9">
    <location>
        <position position="1128"/>
    </location>
</feature>
<dbReference type="Pfam" id="PF00109">
    <property type="entry name" value="ketoacyl-synt"/>
    <property type="match status" value="1"/>
</dbReference>
<dbReference type="InterPro" id="IPR016036">
    <property type="entry name" value="Malonyl_transacylase_ACP-bd"/>
</dbReference>
<evidence type="ECO:0000256" key="10">
    <source>
        <dbReference type="SAM" id="MobiDB-lite"/>
    </source>
</evidence>
<dbReference type="GO" id="GO:0006633">
    <property type="term" value="P:fatty acid biosynthetic process"/>
    <property type="evidence" value="ECO:0007669"/>
    <property type="project" value="TreeGrafter"/>
</dbReference>
<organism evidence="14 15">
    <name type="scientific">Aspergillus ellipticus CBS 707.79</name>
    <dbReference type="NCBI Taxonomy" id="1448320"/>
    <lineage>
        <taxon>Eukaryota</taxon>
        <taxon>Fungi</taxon>
        <taxon>Dikarya</taxon>
        <taxon>Ascomycota</taxon>
        <taxon>Pezizomycotina</taxon>
        <taxon>Eurotiomycetes</taxon>
        <taxon>Eurotiomycetidae</taxon>
        <taxon>Eurotiales</taxon>
        <taxon>Aspergillaceae</taxon>
        <taxon>Aspergillus</taxon>
        <taxon>Aspergillus subgen. Circumdati</taxon>
    </lineage>
</organism>
<dbReference type="CDD" id="cd05195">
    <property type="entry name" value="enoyl_red"/>
    <property type="match status" value="1"/>
</dbReference>
<dbReference type="SMART" id="SM00829">
    <property type="entry name" value="PKS_ER"/>
    <property type="match status" value="1"/>
</dbReference>
<dbReference type="GO" id="GO:0016491">
    <property type="term" value="F:oxidoreductase activity"/>
    <property type="evidence" value="ECO:0007669"/>
    <property type="project" value="InterPro"/>
</dbReference>
<dbReference type="NCBIfam" id="TIGR01746">
    <property type="entry name" value="Thioester-redct"/>
    <property type="match status" value="1"/>
</dbReference>
<dbReference type="InterPro" id="IPR020841">
    <property type="entry name" value="PKS_Beta-ketoAc_synthase_dom"/>
</dbReference>
<evidence type="ECO:0000256" key="9">
    <source>
        <dbReference type="PROSITE-ProRule" id="PRU01363"/>
    </source>
</evidence>
<dbReference type="SUPFAM" id="SSF47336">
    <property type="entry name" value="ACP-like"/>
    <property type="match status" value="1"/>
</dbReference>
<dbReference type="SMART" id="SM00825">
    <property type="entry name" value="PKS_KS"/>
    <property type="match status" value="1"/>
</dbReference>
<evidence type="ECO:0000256" key="7">
    <source>
        <dbReference type="ARBA" id="ARBA00023315"/>
    </source>
</evidence>
<dbReference type="InterPro" id="IPR050091">
    <property type="entry name" value="PKS_NRPS_Biosynth_Enz"/>
</dbReference>
<dbReference type="InterPro" id="IPR009081">
    <property type="entry name" value="PP-bd_ACP"/>
</dbReference>
<keyword evidence="6" id="KW-0511">Multifunctional enzyme</keyword>
<evidence type="ECO:0000313" key="14">
    <source>
        <dbReference type="EMBL" id="PYI00201.1"/>
    </source>
</evidence>
<dbReference type="SUPFAM" id="SSF50129">
    <property type="entry name" value="GroES-like"/>
    <property type="match status" value="1"/>
</dbReference>
<dbReference type="SUPFAM" id="SSF52151">
    <property type="entry name" value="FabD/lysophospholipase-like"/>
    <property type="match status" value="1"/>
</dbReference>
<keyword evidence="7" id="KW-0012">Acyltransferase</keyword>
<dbReference type="Gene3D" id="3.30.70.3290">
    <property type="match status" value="1"/>
</dbReference>
<dbReference type="InterPro" id="IPR049552">
    <property type="entry name" value="PKS_DH_N"/>
</dbReference>
<dbReference type="InterPro" id="IPR013217">
    <property type="entry name" value="Methyltransf_12"/>
</dbReference>
<dbReference type="GO" id="GO:0031177">
    <property type="term" value="F:phosphopantetheine binding"/>
    <property type="evidence" value="ECO:0007669"/>
    <property type="project" value="InterPro"/>
</dbReference>
<feature type="region of interest" description="Disordered" evidence="10">
    <location>
        <begin position="1"/>
        <end position="48"/>
    </location>
</feature>
<dbReference type="SUPFAM" id="SSF53335">
    <property type="entry name" value="S-adenosyl-L-methionine-dependent methyltransferases"/>
    <property type="match status" value="1"/>
</dbReference>
<dbReference type="OrthoDB" id="329835at2759"/>
<dbReference type="InterPro" id="IPR014043">
    <property type="entry name" value="Acyl_transferase_dom"/>
</dbReference>
<dbReference type="SMART" id="SM00827">
    <property type="entry name" value="PKS_AT"/>
    <property type="match status" value="1"/>
</dbReference>
<dbReference type="STRING" id="1448320.A0A319DRC3"/>
<dbReference type="InterPro" id="IPR036736">
    <property type="entry name" value="ACP-like_sf"/>
</dbReference>
<dbReference type="InterPro" id="IPR016035">
    <property type="entry name" value="Acyl_Trfase/lysoPLipase"/>
</dbReference>
<dbReference type="InterPro" id="IPR020807">
    <property type="entry name" value="PKS_DH"/>
</dbReference>
<dbReference type="Pfam" id="PF07993">
    <property type="entry name" value="NAD_binding_4"/>
    <property type="match status" value="1"/>
</dbReference>
<dbReference type="InterPro" id="IPR013154">
    <property type="entry name" value="ADH-like_N"/>
</dbReference>
<dbReference type="SUPFAM" id="SSF51735">
    <property type="entry name" value="NAD(P)-binding Rossmann-fold domains"/>
    <property type="match status" value="3"/>
</dbReference>
<evidence type="ECO:0000259" key="11">
    <source>
        <dbReference type="PROSITE" id="PS50075"/>
    </source>
</evidence>
<evidence type="ECO:0000259" key="12">
    <source>
        <dbReference type="PROSITE" id="PS52004"/>
    </source>
</evidence>
<dbReference type="InterPro" id="IPR049551">
    <property type="entry name" value="PKS_DH_C"/>
</dbReference>
<keyword evidence="15" id="KW-1185">Reference proteome</keyword>
<dbReference type="InterPro" id="IPR036291">
    <property type="entry name" value="NAD(P)-bd_dom_sf"/>
</dbReference>
<dbReference type="InterPro" id="IPR042104">
    <property type="entry name" value="PKS_dehydratase_sf"/>
</dbReference>
<feature type="compositionally biased region" description="Basic and acidic residues" evidence="10">
    <location>
        <begin position="27"/>
        <end position="36"/>
    </location>
</feature>
<dbReference type="EMBL" id="KZ825797">
    <property type="protein sequence ID" value="PYI00201.1"/>
    <property type="molecule type" value="Genomic_DNA"/>
</dbReference>
<dbReference type="InterPro" id="IPR011032">
    <property type="entry name" value="GroES-like_sf"/>
</dbReference>
<dbReference type="SMART" id="SM00823">
    <property type="entry name" value="PKS_PP"/>
    <property type="match status" value="1"/>
</dbReference>
<reference evidence="14 15" key="1">
    <citation type="submission" date="2018-02" db="EMBL/GenBank/DDBJ databases">
        <title>The genomes of Aspergillus section Nigri reveals drivers in fungal speciation.</title>
        <authorList>
            <consortium name="DOE Joint Genome Institute"/>
            <person name="Vesth T.C."/>
            <person name="Nybo J."/>
            <person name="Theobald S."/>
            <person name="Brandl J."/>
            <person name="Frisvad J.C."/>
            <person name="Nielsen K.F."/>
            <person name="Lyhne E.K."/>
            <person name="Kogle M.E."/>
            <person name="Kuo A."/>
            <person name="Riley R."/>
            <person name="Clum A."/>
            <person name="Nolan M."/>
            <person name="Lipzen A."/>
            <person name="Salamov A."/>
            <person name="Henrissat B."/>
            <person name="Wiebenga A."/>
            <person name="De vries R.P."/>
            <person name="Grigoriev I.V."/>
            <person name="Mortensen U.H."/>
            <person name="Andersen M.R."/>
            <person name="Baker S.E."/>
        </authorList>
    </citation>
    <scope>NUCLEOTIDE SEQUENCE [LARGE SCALE GENOMIC DNA]</scope>
    <source>
        <strain evidence="14 15">CBS 707.79</strain>
    </source>
</reference>
<keyword evidence="5" id="KW-0521">NADP</keyword>
<dbReference type="PANTHER" id="PTHR43775:SF49">
    <property type="entry name" value="SYNTHASE, PUTATIVE (JCVI)-RELATED"/>
    <property type="match status" value="1"/>
</dbReference>